<sequence>MEKTWKVEFVFRISKGGFGDTDISGLEGLLTRFRRHITVVLHKTNVNVVIKRSAPNFKKGSLDLRASD</sequence>
<reference evidence="1 2" key="2">
    <citation type="journal article" date="2019" name="G3 (Bethesda)">
        <title>Hybrid Assembly of the Genome of the Entomopathogenic Nematode Steinernema carpocapsae Identifies the X-Chromosome.</title>
        <authorList>
            <person name="Serra L."/>
            <person name="Macchietto M."/>
            <person name="Macias-Munoz A."/>
            <person name="McGill C.J."/>
            <person name="Rodriguez I.M."/>
            <person name="Rodriguez B."/>
            <person name="Murad R."/>
            <person name="Mortazavi A."/>
        </authorList>
    </citation>
    <scope>NUCLEOTIDE SEQUENCE [LARGE SCALE GENOMIC DNA]</scope>
    <source>
        <strain evidence="1 2">ALL</strain>
    </source>
</reference>
<dbReference type="AlphaFoldDB" id="A0A4U8V341"/>
<accession>A0A4U8V341</accession>
<evidence type="ECO:0000313" key="2">
    <source>
        <dbReference type="Proteomes" id="UP000298663"/>
    </source>
</evidence>
<reference evidence="1 2" key="1">
    <citation type="journal article" date="2015" name="Genome Biol.">
        <title>Comparative genomics of Steinernema reveals deeply conserved gene regulatory networks.</title>
        <authorList>
            <person name="Dillman A.R."/>
            <person name="Macchietto M."/>
            <person name="Porter C.F."/>
            <person name="Rogers A."/>
            <person name="Williams B."/>
            <person name="Antoshechkin I."/>
            <person name="Lee M.M."/>
            <person name="Goodwin Z."/>
            <person name="Lu X."/>
            <person name="Lewis E.E."/>
            <person name="Goodrich-Blair H."/>
            <person name="Stock S.P."/>
            <person name="Adams B.J."/>
            <person name="Sternberg P.W."/>
            <person name="Mortazavi A."/>
        </authorList>
    </citation>
    <scope>NUCLEOTIDE SEQUENCE [LARGE SCALE GENOMIC DNA]</scope>
    <source>
        <strain evidence="1 2">ALL</strain>
    </source>
</reference>
<dbReference type="EMBL" id="CM016762">
    <property type="protein sequence ID" value="TMS39785.1"/>
    <property type="molecule type" value="Genomic_DNA"/>
</dbReference>
<gene>
    <name evidence="1" type="ORF">L596_006263</name>
</gene>
<proteinExistence type="predicted"/>
<evidence type="ECO:0000313" key="1">
    <source>
        <dbReference type="EMBL" id="TMS39785.1"/>
    </source>
</evidence>
<dbReference type="Proteomes" id="UP000298663">
    <property type="component" value="Chromosome X"/>
</dbReference>
<keyword evidence="2" id="KW-1185">Reference proteome</keyword>
<protein>
    <submittedName>
        <fullName evidence="1">Uncharacterized protein</fullName>
    </submittedName>
</protein>
<organism evidence="1 2">
    <name type="scientific">Steinernema carpocapsae</name>
    <name type="common">Entomopathogenic nematode</name>
    <dbReference type="NCBI Taxonomy" id="34508"/>
    <lineage>
        <taxon>Eukaryota</taxon>
        <taxon>Metazoa</taxon>
        <taxon>Ecdysozoa</taxon>
        <taxon>Nematoda</taxon>
        <taxon>Chromadorea</taxon>
        <taxon>Rhabditida</taxon>
        <taxon>Tylenchina</taxon>
        <taxon>Panagrolaimomorpha</taxon>
        <taxon>Strongyloidoidea</taxon>
        <taxon>Steinernematidae</taxon>
        <taxon>Steinernema</taxon>
    </lineage>
</organism>
<name>A0A4U8V341_STECR</name>